<feature type="compositionally biased region" description="Polar residues" evidence="5">
    <location>
        <begin position="608"/>
        <end position="617"/>
    </location>
</feature>
<dbReference type="GO" id="GO:0005634">
    <property type="term" value="C:nucleus"/>
    <property type="evidence" value="ECO:0007669"/>
    <property type="project" value="UniProtKB-SubCell"/>
</dbReference>
<dbReference type="InterPro" id="IPR052416">
    <property type="entry name" value="GTF3C_component"/>
</dbReference>
<dbReference type="InterPro" id="IPR013087">
    <property type="entry name" value="Znf_C2H2_type"/>
</dbReference>
<feature type="domain" description="C2H2-type" evidence="6">
    <location>
        <begin position="890"/>
        <end position="911"/>
    </location>
</feature>
<evidence type="ECO:0000259" key="6">
    <source>
        <dbReference type="PROSITE" id="PS00028"/>
    </source>
</evidence>
<dbReference type="SMART" id="SM00320">
    <property type="entry name" value="WD40"/>
    <property type="match status" value="4"/>
</dbReference>
<feature type="compositionally biased region" description="Polar residues" evidence="5">
    <location>
        <begin position="781"/>
        <end position="792"/>
    </location>
</feature>
<evidence type="ECO:0000256" key="3">
    <source>
        <dbReference type="ARBA" id="ARBA00023242"/>
    </source>
</evidence>
<dbReference type="GO" id="GO:0006383">
    <property type="term" value="P:transcription by RNA polymerase III"/>
    <property type="evidence" value="ECO:0007669"/>
    <property type="project" value="TreeGrafter"/>
</dbReference>
<accession>A0A7R8CCI5</accession>
<evidence type="ECO:0000256" key="5">
    <source>
        <dbReference type="SAM" id="MobiDB-lite"/>
    </source>
</evidence>
<dbReference type="InterPro" id="IPR001680">
    <property type="entry name" value="WD40_rpt"/>
</dbReference>
<dbReference type="Gene3D" id="3.30.160.60">
    <property type="entry name" value="Classic Zinc Finger"/>
    <property type="match status" value="1"/>
</dbReference>
<keyword evidence="8" id="KW-1185">Reference proteome</keyword>
<keyword evidence="2" id="KW-0804">Transcription</keyword>
<evidence type="ECO:0000256" key="1">
    <source>
        <dbReference type="ARBA" id="ARBA00004123"/>
    </source>
</evidence>
<feature type="coiled-coil region" evidence="4">
    <location>
        <begin position="315"/>
        <end position="369"/>
    </location>
</feature>
<dbReference type="GO" id="GO:0000127">
    <property type="term" value="C:transcription factor TFIIIC complex"/>
    <property type="evidence" value="ECO:0007669"/>
    <property type="project" value="TreeGrafter"/>
</dbReference>
<evidence type="ECO:0000256" key="4">
    <source>
        <dbReference type="SAM" id="Coils"/>
    </source>
</evidence>
<feature type="region of interest" description="Disordered" evidence="5">
    <location>
        <begin position="421"/>
        <end position="440"/>
    </location>
</feature>
<protein>
    <submittedName>
        <fullName evidence="7">(salmon louse) hypothetical protein</fullName>
    </submittedName>
</protein>
<keyword evidence="3" id="KW-0539">Nucleus</keyword>
<dbReference type="Proteomes" id="UP000675881">
    <property type="component" value="Chromosome 1"/>
</dbReference>
<dbReference type="PANTHER" id="PTHR15052:SF2">
    <property type="entry name" value="GENERAL TRANSCRIPTION FACTOR 3C POLYPEPTIDE 2"/>
    <property type="match status" value="1"/>
</dbReference>
<feature type="compositionally biased region" description="Low complexity" evidence="5">
    <location>
        <begin position="500"/>
        <end position="514"/>
    </location>
</feature>
<dbReference type="Gene3D" id="2.130.10.10">
    <property type="entry name" value="YVTN repeat-like/Quinoprotein amine dehydrogenase"/>
    <property type="match status" value="1"/>
</dbReference>
<organism evidence="7 8">
    <name type="scientific">Lepeophtheirus salmonis</name>
    <name type="common">Salmon louse</name>
    <name type="synonym">Caligus salmonis</name>
    <dbReference type="NCBI Taxonomy" id="72036"/>
    <lineage>
        <taxon>Eukaryota</taxon>
        <taxon>Metazoa</taxon>
        <taxon>Ecdysozoa</taxon>
        <taxon>Arthropoda</taxon>
        <taxon>Crustacea</taxon>
        <taxon>Multicrustacea</taxon>
        <taxon>Hexanauplia</taxon>
        <taxon>Copepoda</taxon>
        <taxon>Siphonostomatoida</taxon>
        <taxon>Caligidae</taxon>
        <taxon>Lepeophtheirus</taxon>
    </lineage>
</organism>
<evidence type="ECO:0000313" key="7">
    <source>
        <dbReference type="EMBL" id="CAF2766267.1"/>
    </source>
</evidence>
<sequence>MSNPYPFRRTVTLSKGSNFHQAHPGSSGPVRIPMKRSLVPTDDPHCYRDDELDSFKASIYRFGYASCPASHCRLSFLSLAGIVAHKKNCAGFLRQGDFVTCSFCEVRFCQFRSLRTHQERSHGVPPLHPSEISPAHESLDKEQNSRLMAESRIASNARPRGRPGKYTEVRRETNEDFYELDYSYYSRHSSRYILLDNEPEEELSPSSASPPRIMKVRTTDGNILYVRPIAGVSGEQKEEENWSSSSSTSGSARSALKSYNDKSRRAHVGSSLESVDYDDDVKIEEEVSCTSRNSSSSSSSNASKKNSLEEQRAILEAYEEIVLRSEALAENAKKKIREKNELLKKEKDFKSWEEELRRREAKAQQTINEALFTLGSDSLDCTKEEDISHSPPSRRSAVVIDLCDDLDTHETNESYILPDSTRSVRSAGSTFSASSSSINEDNLSDSISLVASLAKESNVYSSPEPINAPPPLSTPDLSDASVAEPNRQKMISDQGDLTISSNGSNGDNLNSNCSTLKKQKKSGRSTNSLQRQLQQFLSSIDTSSLKTRRTCDASIEDSNSRLDLEDTQSLNINRQPSSSQGVALLQEKIIAKLRRAEEEAKEVMDSPDLTQEHSNSPTDDKIDLEEHKISLSGSDSEETTTVVENTDSLSIQIEEVVSNSNLIQEPLETPKRTRRKKRTSKASYDKTSPSNTKKELRRSTRIPRVQNTPSIIEPELPKMERNKRQCTTTPRVQNTPPIIDPESSKKERNKRQCTTTTKGQNTPSIIEPESPKKERNKRQCTTKASGQNTQSIIEPELPKMERKKKTIQSTTTPRVQNTLSIIEPESQKMERNITQCTSTPLSKMTTKKTVTVGKRKRAIQLKDKLEATPDSKSSKSPPTKKAKVSPQLKCGKCDTIFESSQQFNVHVASRHGGVARLAGESQEFSNEEIQVSIKQAFRLVKKVLCYICGGSSFTTRLGLQYHIQRCGKTREELEAEMVPCSHCKYRGLPSGLKMHMKTHWELTEPTGVTHEENIDESLDVSSSGRVRRSAACKADKIMNETINSLLIIGEDGDVKNDKEDIDDEECTLCDFENKTRKSLVNHVLSAHSEEDEDQDHEDEFFEDEENSSDSADECDAIISRTPGARQSKPRHYNSTGRCPTLSPCMEHLKSELKFRIAHFSVKETLFRKIMSNEFQPVTNSSEADSYLPTSKHSISFTYKKSVDSQFSSKVTSLARFEVGSSHWEGEEFFAVCTHRDMDDVSAMFSLDFGLGVIQIWSSGVLKATCENASAPIFKYGILHDYGKIWCFKWCPSGTDTETDLGLLAAGCSNGNVYIHRIQRPKHDDVNKADSSPQFYKHAPEVCLRPLRESFGQCLKIAWYNGKEHRVIGAAYSEGKIALYDLLTSSILLKRGSVIHPYKVLHVHTSCVNALDLLGNDVFPRYCATGSFDRHFNVWDLNEPSFPILNGKKGLITDLHFFRSFSDGHISISHDDVYLQSHTQTILSEPGYSRVRTQPILCHNSAIKNEATNFWLGTLGVGTSAGEVIVFVSPSNASSLETDKYTTRRRTFVYRTSVSHKDNDKSSLKYEECKDNIEEFGYVDMNLDDFRKNPDSEISATRSADRLQLEDITRYPISAINRVSFNPNLRSCTWLLSGSQNGIGRLHNIRALQHVSYTTFLKTYIETFENRE</sequence>
<dbReference type="SUPFAM" id="SSF50978">
    <property type="entry name" value="WD40 repeat-like"/>
    <property type="match status" value="1"/>
</dbReference>
<feature type="compositionally biased region" description="Low complexity" evidence="5">
    <location>
        <begin position="423"/>
        <end position="437"/>
    </location>
</feature>
<dbReference type="PROSITE" id="PS00028">
    <property type="entry name" value="ZINC_FINGER_C2H2_1"/>
    <property type="match status" value="2"/>
</dbReference>
<feature type="compositionally biased region" description="Low complexity" evidence="5">
    <location>
        <begin position="291"/>
        <end position="305"/>
    </location>
</feature>
<evidence type="ECO:0000256" key="2">
    <source>
        <dbReference type="ARBA" id="ARBA00023163"/>
    </source>
</evidence>
<feature type="region of interest" description="Disordered" evidence="5">
    <location>
        <begin position="119"/>
        <end position="138"/>
    </location>
</feature>
<dbReference type="InterPro" id="IPR015943">
    <property type="entry name" value="WD40/YVTN_repeat-like_dom_sf"/>
</dbReference>
<reference evidence="7" key="1">
    <citation type="submission" date="2021-02" db="EMBL/GenBank/DDBJ databases">
        <authorList>
            <person name="Bekaert M."/>
        </authorList>
    </citation>
    <scope>NUCLEOTIDE SEQUENCE</scope>
    <source>
        <strain evidence="7">IoA-00</strain>
    </source>
</reference>
<feature type="region of interest" description="Disordered" evidence="5">
    <location>
        <begin position="662"/>
        <end position="814"/>
    </location>
</feature>
<feature type="region of interest" description="Disordered" evidence="5">
    <location>
        <begin position="151"/>
        <end position="170"/>
    </location>
</feature>
<feature type="domain" description="C2H2-type" evidence="6">
    <location>
        <begin position="101"/>
        <end position="122"/>
    </location>
</feature>
<feature type="region of interest" description="Disordered" evidence="5">
    <location>
        <begin position="286"/>
        <end position="307"/>
    </location>
</feature>
<dbReference type="EMBL" id="HG994580">
    <property type="protein sequence ID" value="CAF2766267.1"/>
    <property type="molecule type" value="Genomic_DNA"/>
</dbReference>
<dbReference type="PANTHER" id="PTHR15052">
    <property type="entry name" value="RNA POLYMERASE III TRANSCRIPTION INITIATION FACTOR COMPLEX SUBUNIT"/>
    <property type="match status" value="1"/>
</dbReference>
<feature type="compositionally biased region" description="Polar residues" evidence="5">
    <location>
        <begin position="752"/>
        <end position="764"/>
    </location>
</feature>
<feature type="compositionally biased region" description="Basic and acidic residues" evidence="5">
    <location>
        <begin position="860"/>
        <end position="873"/>
    </location>
</feature>
<feature type="compositionally biased region" description="Polar residues" evidence="5">
    <location>
        <begin position="489"/>
        <end position="499"/>
    </location>
</feature>
<feature type="compositionally biased region" description="Polar residues" evidence="5">
    <location>
        <begin position="725"/>
        <end position="736"/>
    </location>
</feature>
<evidence type="ECO:0000313" key="8">
    <source>
        <dbReference type="Proteomes" id="UP000675881"/>
    </source>
</evidence>
<keyword evidence="4" id="KW-0175">Coiled coil</keyword>
<proteinExistence type="predicted"/>
<feature type="region of interest" description="Disordered" evidence="5">
    <location>
        <begin position="844"/>
        <end position="886"/>
    </location>
</feature>
<dbReference type="SMART" id="SM00355">
    <property type="entry name" value="ZnF_C2H2"/>
    <property type="match status" value="4"/>
</dbReference>
<feature type="region of interest" description="Disordered" evidence="5">
    <location>
        <begin position="460"/>
        <end position="529"/>
    </location>
</feature>
<feature type="region of interest" description="Disordered" evidence="5">
    <location>
        <begin position="599"/>
        <end position="624"/>
    </location>
</feature>
<gene>
    <name evidence="7" type="ORF">LSAA_516</name>
</gene>
<feature type="region of interest" description="Disordered" evidence="5">
    <location>
        <begin position="234"/>
        <end position="271"/>
    </location>
</feature>
<feature type="compositionally biased region" description="Low complexity" evidence="5">
    <location>
        <begin position="243"/>
        <end position="258"/>
    </location>
</feature>
<feature type="compositionally biased region" description="Acidic residues" evidence="5">
    <location>
        <begin position="1089"/>
        <end position="1113"/>
    </location>
</feature>
<dbReference type="InterPro" id="IPR036322">
    <property type="entry name" value="WD40_repeat_dom_sf"/>
</dbReference>
<feature type="region of interest" description="Disordered" evidence="5">
    <location>
        <begin position="1086"/>
        <end position="1113"/>
    </location>
</feature>
<comment type="subcellular location">
    <subcellularLocation>
        <location evidence="1">Nucleus</location>
    </subcellularLocation>
</comment>
<dbReference type="OrthoDB" id="6339630at2759"/>
<name>A0A7R8CCI5_LEPSM</name>